<keyword evidence="1" id="KW-1133">Transmembrane helix</keyword>
<gene>
    <name evidence="2" type="ORF">OWO01_04475</name>
</gene>
<proteinExistence type="predicted"/>
<dbReference type="AlphaFoldDB" id="A0A9J6RA99"/>
<evidence type="ECO:0000313" key="2">
    <source>
        <dbReference type="EMBL" id="MCZ0702463.1"/>
    </source>
</evidence>
<accession>A0A9J6RA99</accession>
<dbReference type="EMBL" id="JAPRAT010000006">
    <property type="protein sequence ID" value="MCZ0702463.1"/>
    <property type="molecule type" value="Genomic_DNA"/>
</dbReference>
<sequence>MKRGLERKLVMMGATWNLFTALVTLFGYYGWFHDEGIKALQGANQELLVTGTSMMENISSVILTFGLFMFVMAIMNFLVGVHLKDNQIQKKITVWLCIWMVIQLLSMDIIGFLLYMLAFVFYLSKNKAIRLSEKQVKAV</sequence>
<organism evidence="2 3">
    <name type="scientific">Natronobacillus azotifigens</name>
    <dbReference type="NCBI Taxonomy" id="472978"/>
    <lineage>
        <taxon>Bacteria</taxon>
        <taxon>Bacillati</taxon>
        <taxon>Bacillota</taxon>
        <taxon>Bacilli</taxon>
        <taxon>Bacillales</taxon>
        <taxon>Bacillaceae</taxon>
        <taxon>Natronobacillus</taxon>
    </lineage>
</organism>
<feature type="transmembrane region" description="Helical" evidence="1">
    <location>
        <begin position="9"/>
        <end position="31"/>
    </location>
</feature>
<evidence type="ECO:0000313" key="3">
    <source>
        <dbReference type="Proteomes" id="UP001084197"/>
    </source>
</evidence>
<feature type="transmembrane region" description="Helical" evidence="1">
    <location>
        <begin position="58"/>
        <end position="81"/>
    </location>
</feature>
<evidence type="ECO:0000256" key="1">
    <source>
        <dbReference type="SAM" id="Phobius"/>
    </source>
</evidence>
<keyword evidence="3" id="KW-1185">Reference proteome</keyword>
<keyword evidence="1" id="KW-0812">Transmembrane</keyword>
<comment type="caution">
    <text evidence="2">The sequence shown here is derived from an EMBL/GenBank/DDBJ whole genome shotgun (WGS) entry which is preliminary data.</text>
</comment>
<protein>
    <recommendedName>
        <fullName evidence="4">DUF4064 domain-containing protein</fullName>
    </recommendedName>
</protein>
<dbReference type="RefSeq" id="WP_268779232.1">
    <property type="nucleotide sequence ID" value="NZ_JAPRAT010000006.1"/>
</dbReference>
<feature type="transmembrane region" description="Helical" evidence="1">
    <location>
        <begin position="93"/>
        <end position="123"/>
    </location>
</feature>
<reference evidence="2" key="1">
    <citation type="submission" date="2022-11" db="EMBL/GenBank/DDBJ databases">
        <title>WGS of Natronobacillus azotifigens 24KS-1, an anaerobic diazotrophic haloalkaliphile from soda-rich habitats.</title>
        <authorList>
            <person name="Sorokin D.Y."/>
            <person name="Merkel A.Y."/>
        </authorList>
    </citation>
    <scope>NUCLEOTIDE SEQUENCE</scope>
    <source>
        <strain evidence="2">24KS-1</strain>
    </source>
</reference>
<dbReference type="Proteomes" id="UP001084197">
    <property type="component" value="Unassembled WGS sequence"/>
</dbReference>
<keyword evidence="1" id="KW-0472">Membrane</keyword>
<evidence type="ECO:0008006" key="4">
    <source>
        <dbReference type="Google" id="ProtNLM"/>
    </source>
</evidence>
<name>A0A9J6RA99_9BACI</name>